<dbReference type="PANTHER" id="PTHR46696:SF1">
    <property type="entry name" value="CYTOCHROME P450 YJIB-RELATED"/>
    <property type="match status" value="1"/>
</dbReference>
<dbReference type="PANTHER" id="PTHR46696">
    <property type="entry name" value="P450, PUTATIVE (EUROFUNG)-RELATED"/>
    <property type="match status" value="1"/>
</dbReference>
<sequence length="278" mass="31117">MSHTADLIDLTDARIFEDRAHYEVFSYLREHSPVFWNQARRHQGFWAVTRYDDVYACYVNHQGLTSTVGPILGGSYESADTDTAANKMLVASDLPRHRMLRKLVRITTSAAYVDRARMETRNLLVAALDKVEREGGGSVSEDLSLCLPMGALMAIFGISPSRARELIAMTRSMIGIEDPFYGGSLNGDELRLSSIHADMLGFFDDELEYRRDNPDDDFITYLLNAKADGHTLTDEEILFNCMNLAVGGNETSSYTASTGVFLFSEHKSAYNTLVERPD</sequence>
<dbReference type="SUPFAM" id="SSF48264">
    <property type="entry name" value="Cytochrome P450"/>
    <property type="match status" value="1"/>
</dbReference>
<dbReference type="OrthoDB" id="5241086at2"/>
<dbReference type="EMBL" id="QJKF01000020">
    <property type="protein sequence ID" value="PXX56282.1"/>
    <property type="molecule type" value="Genomic_DNA"/>
</dbReference>
<dbReference type="AlphaFoldDB" id="A0A318JTV9"/>
<name>A0A318JTV9_9NOCA</name>
<dbReference type="Pfam" id="PF00067">
    <property type="entry name" value="p450"/>
    <property type="match status" value="1"/>
</dbReference>
<evidence type="ECO:0000313" key="2">
    <source>
        <dbReference type="EMBL" id="PXX56282.1"/>
    </source>
</evidence>
<dbReference type="Gene3D" id="1.10.630.10">
    <property type="entry name" value="Cytochrome P450"/>
    <property type="match status" value="1"/>
</dbReference>
<accession>A0A318JTV9</accession>
<protein>
    <submittedName>
        <fullName evidence="2">Cytochrome P450</fullName>
    </submittedName>
</protein>
<reference evidence="2 3" key="1">
    <citation type="submission" date="2018-05" db="EMBL/GenBank/DDBJ databases">
        <title>Genomic Encyclopedia of Type Strains, Phase IV (KMG-IV): sequencing the most valuable type-strain genomes for metagenomic binning, comparative biology and taxonomic classification.</title>
        <authorList>
            <person name="Goeker M."/>
        </authorList>
    </citation>
    <scope>NUCLEOTIDE SEQUENCE [LARGE SCALE GENOMIC DNA]</scope>
    <source>
        <strain evidence="2 3">DSM 44704</strain>
    </source>
</reference>
<dbReference type="GO" id="GO:0016705">
    <property type="term" value="F:oxidoreductase activity, acting on paired donors, with incorporation or reduction of molecular oxygen"/>
    <property type="evidence" value="ECO:0007669"/>
    <property type="project" value="InterPro"/>
</dbReference>
<dbReference type="GO" id="GO:0004497">
    <property type="term" value="F:monooxygenase activity"/>
    <property type="evidence" value="ECO:0007669"/>
    <property type="project" value="InterPro"/>
</dbReference>
<comment type="similarity">
    <text evidence="1">Belongs to the cytochrome P450 family.</text>
</comment>
<gene>
    <name evidence="2" type="ORF">DFR70_12023</name>
</gene>
<dbReference type="InterPro" id="IPR036396">
    <property type="entry name" value="Cyt_P450_sf"/>
</dbReference>
<dbReference type="InterPro" id="IPR001128">
    <property type="entry name" value="Cyt_P450"/>
</dbReference>
<proteinExistence type="inferred from homology"/>
<keyword evidence="3" id="KW-1185">Reference proteome</keyword>
<organism evidence="2 3">
    <name type="scientific">Nocardia tenerifensis</name>
    <dbReference type="NCBI Taxonomy" id="228006"/>
    <lineage>
        <taxon>Bacteria</taxon>
        <taxon>Bacillati</taxon>
        <taxon>Actinomycetota</taxon>
        <taxon>Actinomycetes</taxon>
        <taxon>Mycobacteriales</taxon>
        <taxon>Nocardiaceae</taxon>
        <taxon>Nocardia</taxon>
    </lineage>
</organism>
<dbReference type="GO" id="GO:0020037">
    <property type="term" value="F:heme binding"/>
    <property type="evidence" value="ECO:0007669"/>
    <property type="project" value="InterPro"/>
</dbReference>
<comment type="caution">
    <text evidence="2">The sequence shown here is derived from an EMBL/GenBank/DDBJ whole genome shotgun (WGS) entry which is preliminary data.</text>
</comment>
<dbReference type="RefSeq" id="WP_040742997.1">
    <property type="nucleotide sequence ID" value="NZ_QJKF01000020.1"/>
</dbReference>
<dbReference type="GO" id="GO:0005506">
    <property type="term" value="F:iron ion binding"/>
    <property type="evidence" value="ECO:0007669"/>
    <property type="project" value="InterPro"/>
</dbReference>
<dbReference type="Proteomes" id="UP000247569">
    <property type="component" value="Unassembled WGS sequence"/>
</dbReference>
<evidence type="ECO:0000256" key="1">
    <source>
        <dbReference type="ARBA" id="ARBA00010617"/>
    </source>
</evidence>
<evidence type="ECO:0000313" key="3">
    <source>
        <dbReference type="Proteomes" id="UP000247569"/>
    </source>
</evidence>